<evidence type="ECO:0000256" key="7">
    <source>
        <dbReference type="ARBA" id="ARBA00022777"/>
    </source>
</evidence>
<dbReference type="InterPro" id="IPR015947">
    <property type="entry name" value="PUA-like_sf"/>
</dbReference>
<evidence type="ECO:0000256" key="3">
    <source>
        <dbReference type="ARBA" id="ARBA00022605"/>
    </source>
</evidence>
<keyword evidence="9" id="KW-0648">Protein biosynthesis</keyword>
<dbReference type="PANTHER" id="PTHR43654:SF1">
    <property type="entry name" value="ISOPENTENYL PHOSPHATE KINASE"/>
    <property type="match status" value="1"/>
</dbReference>
<evidence type="ECO:0000256" key="9">
    <source>
        <dbReference type="ARBA" id="ARBA00022917"/>
    </source>
</evidence>
<evidence type="ECO:0000256" key="2">
    <source>
        <dbReference type="ARBA" id="ARBA00022598"/>
    </source>
</evidence>
<keyword evidence="7" id="KW-0418">Kinase</keyword>
<evidence type="ECO:0000313" key="14">
    <source>
        <dbReference type="Proteomes" id="UP001195483"/>
    </source>
</evidence>
<dbReference type="SUPFAM" id="SSF53633">
    <property type="entry name" value="Carbamate kinase-like"/>
    <property type="match status" value="1"/>
</dbReference>
<dbReference type="InterPro" id="IPR005715">
    <property type="entry name" value="Glu_5kinase/COase_Synthase"/>
</dbReference>
<dbReference type="GO" id="GO:0008652">
    <property type="term" value="P:amino acid biosynthetic process"/>
    <property type="evidence" value="ECO:0007669"/>
    <property type="project" value="UniProtKB-KW"/>
</dbReference>
<dbReference type="EMBL" id="JAEAOA010001427">
    <property type="protein sequence ID" value="KAK3582274.1"/>
    <property type="molecule type" value="Genomic_DNA"/>
</dbReference>
<evidence type="ECO:0000313" key="13">
    <source>
        <dbReference type="EMBL" id="KAK3582274.1"/>
    </source>
</evidence>
<dbReference type="InterPro" id="IPR036974">
    <property type="entry name" value="PUA_sf"/>
</dbReference>
<keyword evidence="8" id="KW-0067">ATP-binding</keyword>
<reference evidence="13" key="2">
    <citation type="journal article" date="2021" name="Genome Biol. Evol.">
        <title>Developing a high-quality reference genome for a parasitic bivalve with doubly uniparental inheritance (Bivalvia: Unionida).</title>
        <authorList>
            <person name="Smith C.H."/>
        </authorList>
    </citation>
    <scope>NUCLEOTIDE SEQUENCE</scope>
    <source>
        <strain evidence="13">CHS0354</strain>
        <tissue evidence="13">Mantle</tissue>
    </source>
</reference>
<dbReference type="GO" id="GO:0005524">
    <property type="term" value="F:ATP binding"/>
    <property type="evidence" value="ECO:0007669"/>
    <property type="project" value="UniProtKB-KW"/>
</dbReference>
<keyword evidence="1" id="KW-0963">Cytoplasm</keyword>
<dbReference type="GO" id="GO:0005829">
    <property type="term" value="C:cytosol"/>
    <property type="evidence" value="ECO:0007669"/>
    <property type="project" value="TreeGrafter"/>
</dbReference>
<dbReference type="InterPro" id="IPR020751">
    <property type="entry name" value="aa-tRNA-synth_I_codon-bd_sub2"/>
</dbReference>
<feature type="domain" description="PUA" evidence="12">
    <location>
        <begin position="591"/>
        <end position="653"/>
    </location>
</feature>
<evidence type="ECO:0000256" key="5">
    <source>
        <dbReference type="ARBA" id="ARBA00022679"/>
    </source>
</evidence>
<evidence type="ECO:0000256" key="6">
    <source>
        <dbReference type="ARBA" id="ARBA00022741"/>
    </source>
</evidence>
<evidence type="ECO:0000259" key="12">
    <source>
        <dbReference type="Pfam" id="PF01472"/>
    </source>
</evidence>
<dbReference type="Gene3D" id="1.10.10.350">
    <property type="match status" value="1"/>
</dbReference>
<dbReference type="SUPFAM" id="SSF88697">
    <property type="entry name" value="PUA domain-like"/>
    <property type="match status" value="1"/>
</dbReference>
<protein>
    <recommendedName>
        <fullName evidence="15">Glutamate 5-kinase</fullName>
    </recommendedName>
</protein>
<dbReference type="InterPro" id="IPR036393">
    <property type="entry name" value="AceGlu_kinase-like_sf"/>
</dbReference>
<proteinExistence type="predicted"/>
<dbReference type="FunFam" id="3.40.1160.10:FF:000006">
    <property type="entry name" value="Glutamate 5-kinase"/>
    <property type="match status" value="1"/>
</dbReference>
<gene>
    <name evidence="13" type="ORF">CHS0354_023813</name>
</gene>
<dbReference type="PRINTS" id="PR00474">
    <property type="entry name" value="GLU5KINASE"/>
</dbReference>
<keyword evidence="6" id="KW-0547">Nucleotide-binding</keyword>
<dbReference type="Proteomes" id="UP001195483">
    <property type="component" value="Unassembled WGS sequence"/>
</dbReference>
<keyword evidence="14" id="KW-1185">Reference proteome</keyword>
<dbReference type="AlphaFoldDB" id="A0AAE0RZE4"/>
<dbReference type="GO" id="GO:0004812">
    <property type="term" value="F:aminoacyl-tRNA ligase activity"/>
    <property type="evidence" value="ECO:0007669"/>
    <property type="project" value="UniProtKB-KW"/>
</dbReference>
<reference evidence="13" key="1">
    <citation type="journal article" date="2021" name="Genome Biol. Evol.">
        <title>A High-Quality Reference Genome for a Parasitic Bivalve with Doubly Uniparental Inheritance (Bivalvia: Unionida).</title>
        <authorList>
            <person name="Smith C.H."/>
        </authorList>
    </citation>
    <scope>NUCLEOTIDE SEQUENCE</scope>
    <source>
        <strain evidence="13">CHS0354</strain>
    </source>
</reference>
<dbReference type="NCBIfam" id="TIGR01027">
    <property type="entry name" value="proB"/>
    <property type="match status" value="1"/>
</dbReference>
<evidence type="ECO:0008006" key="15">
    <source>
        <dbReference type="Google" id="ProtNLM"/>
    </source>
</evidence>
<dbReference type="GO" id="GO:0006412">
    <property type="term" value="P:translation"/>
    <property type="evidence" value="ECO:0007669"/>
    <property type="project" value="UniProtKB-KW"/>
</dbReference>
<dbReference type="InterPro" id="IPR001048">
    <property type="entry name" value="Asp/Glu/Uridylate_kinase"/>
</dbReference>
<organism evidence="13 14">
    <name type="scientific">Potamilus streckersoni</name>
    <dbReference type="NCBI Taxonomy" id="2493646"/>
    <lineage>
        <taxon>Eukaryota</taxon>
        <taxon>Metazoa</taxon>
        <taxon>Spiralia</taxon>
        <taxon>Lophotrochozoa</taxon>
        <taxon>Mollusca</taxon>
        <taxon>Bivalvia</taxon>
        <taxon>Autobranchia</taxon>
        <taxon>Heteroconchia</taxon>
        <taxon>Palaeoheterodonta</taxon>
        <taxon>Unionida</taxon>
        <taxon>Unionoidea</taxon>
        <taxon>Unionidae</taxon>
        <taxon>Ambleminae</taxon>
        <taxon>Lampsilini</taxon>
        <taxon>Potamilus</taxon>
    </lineage>
</organism>
<dbReference type="GO" id="GO:0004349">
    <property type="term" value="F:glutamate 5-kinase activity"/>
    <property type="evidence" value="ECO:0007669"/>
    <property type="project" value="TreeGrafter"/>
</dbReference>
<comment type="caution">
    <text evidence="13">The sequence shown here is derived from an EMBL/GenBank/DDBJ whole genome shotgun (WGS) entry which is preliminary data.</text>
</comment>
<evidence type="ECO:0000256" key="4">
    <source>
        <dbReference type="ARBA" id="ARBA00022650"/>
    </source>
</evidence>
<evidence type="ECO:0000256" key="8">
    <source>
        <dbReference type="ARBA" id="ARBA00022840"/>
    </source>
</evidence>
<feature type="domain" description="Aspartate/glutamate/uridylate kinase" evidence="11">
    <location>
        <begin position="333"/>
        <end position="539"/>
    </location>
</feature>
<dbReference type="Pfam" id="PF01472">
    <property type="entry name" value="PUA"/>
    <property type="match status" value="1"/>
</dbReference>
<sequence length="677" mass="75702">MAAFLPTNILRFLMLRTPTKRAIDFSPEDKYISALYNDFDTTKLTAFTDTSDTGLLARSIISVSEPNVQFSTSSPDFVLAFSALKTLAQLPHINIFELSEHEKGSPLTPNEQRLLNERLNSVNFWLRHYATEDDIFSIQTSLHSSFYQKATALQCGFLRLLLKALTQNPYPSSSEKFQNLLFTTARLTPLPAKDAFKAIYLAFLNKEKGPLAGNLLFYLNPDTIFKLLSTVHVNETEFLTQSSTSQDNFLATLTKEAQSISSLRFQHQPFSLDIIIQPTDGRIKLARIASTQPNINASRNIHLIESELRGTISKLFPHIQITKVVTNSHGELDKQVIATLASLIAPFTHTHHIIIVTSGAVACGKRFISQHKSSLLSKRTAASIGNIELFSEYAYVFQNRNITIAQALLERKHFSNRTSFLNLRDVFIHLWNNSVIPIVNENDVVSDYELKFSDNDELAMLLAICFSAEFLFLGTTVNGVLDSQNQTIPEITTFDESIYHHVHSFKGESVSSVGLGGMISKLQCAKIACSMGTKVAIFNAKETKQLSPNSLAHWHGTSFAPTATTCYSYKKSISPKRRWIAAASKGIVTSKLFIDAHAFQSLSQRKSLLLVGVKKIIGDFQKNDYVRLFSIHDEQEIGAARIKSSSDELRNKQKTTHLNPTSNKDILVAHADEIIIY</sequence>
<dbReference type="InterPro" id="IPR008925">
    <property type="entry name" value="aa_tRNA-synth_I_cd-bd_sf"/>
</dbReference>
<keyword evidence="2" id="KW-0436">Ligase</keyword>
<dbReference type="Gene3D" id="2.30.130.10">
    <property type="entry name" value="PUA domain"/>
    <property type="match status" value="1"/>
</dbReference>
<dbReference type="InterPro" id="IPR002478">
    <property type="entry name" value="PUA"/>
</dbReference>
<dbReference type="Pfam" id="PF00696">
    <property type="entry name" value="AA_kinase"/>
    <property type="match status" value="1"/>
</dbReference>
<dbReference type="Gene3D" id="3.40.1160.10">
    <property type="entry name" value="Acetylglutamate kinase-like"/>
    <property type="match status" value="1"/>
</dbReference>
<accession>A0AAE0RZE4</accession>
<keyword evidence="4" id="KW-0641">Proline biosynthesis</keyword>
<keyword evidence="5" id="KW-0808">Transferase</keyword>
<keyword evidence="10" id="KW-0030">Aminoacyl-tRNA synthetase</keyword>
<dbReference type="InterPro" id="IPR001057">
    <property type="entry name" value="Glu/AcGlu_kinase"/>
</dbReference>
<dbReference type="Gene3D" id="1.10.10.770">
    <property type="match status" value="1"/>
</dbReference>
<evidence type="ECO:0000256" key="10">
    <source>
        <dbReference type="ARBA" id="ARBA00023146"/>
    </source>
</evidence>
<name>A0AAE0RZE4_9BIVA</name>
<dbReference type="SUPFAM" id="SSF48163">
    <property type="entry name" value="An anticodon-binding domain of class I aminoacyl-tRNA synthetases"/>
    <property type="match status" value="1"/>
</dbReference>
<dbReference type="PANTHER" id="PTHR43654">
    <property type="entry name" value="GLUTAMATE 5-KINASE"/>
    <property type="match status" value="1"/>
</dbReference>
<evidence type="ECO:0000256" key="1">
    <source>
        <dbReference type="ARBA" id="ARBA00022490"/>
    </source>
</evidence>
<evidence type="ECO:0000259" key="11">
    <source>
        <dbReference type="Pfam" id="PF00696"/>
    </source>
</evidence>
<dbReference type="GO" id="GO:0000049">
    <property type="term" value="F:tRNA binding"/>
    <property type="evidence" value="ECO:0007669"/>
    <property type="project" value="InterPro"/>
</dbReference>
<dbReference type="PROSITE" id="PS50890">
    <property type="entry name" value="PUA"/>
    <property type="match status" value="1"/>
</dbReference>
<reference evidence="13" key="3">
    <citation type="submission" date="2023-05" db="EMBL/GenBank/DDBJ databases">
        <authorList>
            <person name="Smith C.H."/>
        </authorList>
    </citation>
    <scope>NUCLEOTIDE SEQUENCE</scope>
    <source>
        <strain evidence="13">CHS0354</strain>
        <tissue evidence="13">Mantle</tissue>
    </source>
</reference>
<keyword evidence="3" id="KW-0028">Amino-acid biosynthesis</keyword>